<evidence type="ECO:0008006" key="2">
    <source>
        <dbReference type="Google" id="ProtNLM"/>
    </source>
</evidence>
<evidence type="ECO:0000313" key="1">
    <source>
        <dbReference type="EMBL" id="SVD88198.1"/>
    </source>
</evidence>
<dbReference type="PROSITE" id="PS51257">
    <property type="entry name" value="PROKAR_LIPOPROTEIN"/>
    <property type="match status" value="1"/>
</dbReference>
<dbReference type="EMBL" id="UINC01179492">
    <property type="protein sequence ID" value="SVD88198.1"/>
    <property type="molecule type" value="Genomic_DNA"/>
</dbReference>
<organism evidence="1">
    <name type="scientific">marine metagenome</name>
    <dbReference type="NCBI Taxonomy" id="408172"/>
    <lineage>
        <taxon>unclassified sequences</taxon>
        <taxon>metagenomes</taxon>
        <taxon>ecological metagenomes</taxon>
    </lineage>
</organism>
<sequence length="67" mass="7583">MLSTTRLSFIFAVLAFVGCTTIKTEHHITLDHNITIKIEKEVNSFLDDLYGDLDTEENNAENGKKPE</sequence>
<name>A0A382Z0C9_9ZZZZ</name>
<accession>A0A382Z0C9</accession>
<protein>
    <recommendedName>
        <fullName evidence="2">Lipoprotein</fullName>
    </recommendedName>
</protein>
<reference evidence="1" key="1">
    <citation type="submission" date="2018-05" db="EMBL/GenBank/DDBJ databases">
        <authorList>
            <person name="Lanie J.A."/>
            <person name="Ng W.-L."/>
            <person name="Kazmierczak K.M."/>
            <person name="Andrzejewski T.M."/>
            <person name="Davidsen T.M."/>
            <person name="Wayne K.J."/>
            <person name="Tettelin H."/>
            <person name="Glass J.I."/>
            <person name="Rusch D."/>
            <person name="Podicherti R."/>
            <person name="Tsui H.-C.T."/>
            <person name="Winkler M.E."/>
        </authorList>
    </citation>
    <scope>NUCLEOTIDE SEQUENCE</scope>
</reference>
<gene>
    <name evidence="1" type="ORF">METZ01_LOCUS441052</name>
</gene>
<proteinExistence type="predicted"/>
<dbReference type="AlphaFoldDB" id="A0A382Z0C9"/>